<dbReference type="GO" id="GO:0000245">
    <property type="term" value="P:spliceosomal complex assembly"/>
    <property type="evidence" value="ECO:0007669"/>
    <property type="project" value="InterPro"/>
</dbReference>
<dbReference type="InterPro" id="IPR009422">
    <property type="entry name" value="Gemin6"/>
</dbReference>
<accession>A0AAV0U4S8</accession>
<organism evidence="1 2">
    <name type="scientific">Hyaloperonospora brassicae</name>
    <name type="common">Brassica downy mildew</name>
    <name type="synonym">Peronospora brassicae</name>
    <dbReference type="NCBI Taxonomy" id="162125"/>
    <lineage>
        <taxon>Eukaryota</taxon>
        <taxon>Sar</taxon>
        <taxon>Stramenopiles</taxon>
        <taxon>Oomycota</taxon>
        <taxon>Peronosporomycetes</taxon>
        <taxon>Peronosporales</taxon>
        <taxon>Peronosporaceae</taxon>
        <taxon>Hyaloperonospora</taxon>
    </lineage>
</organism>
<evidence type="ECO:0000313" key="2">
    <source>
        <dbReference type="Proteomes" id="UP001162031"/>
    </source>
</evidence>
<dbReference type="GO" id="GO:0032797">
    <property type="term" value="C:SMN complex"/>
    <property type="evidence" value="ECO:0007669"/>
    <property type="project" value="TreeGrafter"/>
</dbReference>
<protein>
    <recommendedName>
        <fullName evidence="3">LSM domain-containing protein</fullName>
    </recommendedName>
</protein>
<dbReference type="PANTHER" id="PTHR14710">
    <property type="entry name" value="GEM-ASSOCIATED PROTEIN 6"/>
    <property type="match status" value="1"/>
</dbReference>
<comment type="caution">
    <text evidence="1">The sequence shown here is derived from an EMBL/GenBank/DDBJ whole genome shotgun (WGS) entry which is preliminary data.</text>
</comment>
<dbReference type="PANTHER" id="PTHR14710:SF2">
    <property type="entry name" value="GEM-ASSOCIATED PROTEIN 6"/>
    <property type="match status" value="1"/>
</dbReference>
<dbReference type="AlphaFoldDB" id="A0AAV0U4S8"/>
<reference evidence="1" key="1">
    <citation type="submission" date="2022-12" db="EMBL/GenBank/DDBJ databases">
        <authorList>
            <person name="Webb A."/>
        </authorList>
    </citation>
    <scope>NUCLEOTIDE SEQUENCE</scope>
    <source>
        <strain evidence="1">Hp1</strain>
    </source>
</reference>
<gene>
    <name evidence="1" type="ORF">HBR001_LOCUS5252</name>
</gene>
<dbReference type="Proteomes" id="UP001162031">
    <property type="component" value="Unassembled WGS sequence"/>
</dbReference>
<dbReference type="EMBL" id="CANTFL010001109">
    <property type="protein sequence ID" value="CAI5731622.1"/>
    <property type="molecule type" value="Genomic_DNA"/>
</dbReference>
<keyword evidence="2" id="KW-1185">Reference proteome</keyword>
<dbReference type="GO" id="GO:0000387">
    <property type="term" value="P:spliceosomal snRNP assembly"/>
    <property type="evidence" value="ECO:0007669"/>
    <property type="project" value="TreeGrafter"/>
</dbReference>
<name>A0AAV0U4S8_HYABA</name>
<evidence type="ECO:0000313" key="1">
    <source>
        <dbReference type="EMBL" id="CAI5731622.1"/>
    </source>
</evidence>
<proteinExistence type="predicted"/>
<sequence>MTSEKTLFSRFSKLIGQPVRVQVQDGTATAGVLYCIDPETDDVALLVSSGHVVSDYSVKIVLAHDVRGIRKEELDESCGLPTLASLKREVANENDRDGQRDAAVSRQQRREELIQFLTDKYVPFEVAQDGSVRVFGGAATLREPFRTVECGNEQLLRQLQKLLDGFGQLHP</sequence>
<dbReference type="Gene3D" id="2.30.30.100">
    <property type="match status" value="1"/>
</dbReference>
<dbReference type="GO" id="GO:0005634">
    <property type="term" value="C:nucleus"/>
    <property type="evidence" value="ECO:0007669"/>
    <property type="project" value="InterPro"/>
</dbReference>
<evidence type="ECO:0008006" key="3">
    <source>
        <dbReference type="Google" id="ProtNLM"/>
    </source>
</evidence>